<evidence type="ECO:0000313" key="3">
    <source>
        <dbReference type="Proteomes" id="UP000275846"/>
    </source>
</evidence>
<proteinExistence type="predicted"/>
<reference evidence="4" key="1">
    <citation type="submission" date="2016-06" db="UniProtKB">
        <authorList>
            <consortium name="WormBaseParasite"/>
        </authorList>
    </citation>
    <scope>IDENTIFICATION</scope>
</reference>
<gene>
    <name evidence="2" type="ORF">SSLN_LOCUS16880</name>
</gene>
<evidence type="ECO:0000256" key="1">
    <source>
        <dbReference type="SAM" id="MobiDB-lite"/>
    </source>
</evidence>
<name>A0A183TK82_SCHSO</name>
<reference evidence="2 3" key="2">
    <citation type="submission" date="2018-11" db="EMBL/GenBank/DDBJ databases">
        <authorList>
            <consortium name="Pathogen Informatics"/>
        </authorList>
    </citation>
    <scope>NUCLEOTIDE SEQUENCE [LARGE SCALE GENOMIC DNA]</scope>
    <source>
        <strain evidence="2 3">NST_G2</strain>
    </source>
</reference>
<dbReference type="EMBL" id="UYSU01041646">
    <property type="protein sequence ID" value="VDM03266.1"/>
    <property type="molecule type" value="Genomic_DNA"/>
</dbReference>
<evidence type="ECO:0000313" key="2">
    <source>
        <dbReference type="EMBL" id="VDM03266.1"/>
    </source>
</evidence>
<protein>
    <submittedName>
        <fullName evidence="2 4">Uncharacterized protein</fullName>
    </submittedName>
</protein>
<keyword evidence="3" id="KW-1185">Reference proteome</keyword>
<organism evidence="4">
    <name type="scientific">Schistocephalus solidus</name>
    <name type="common">Tapeworm</name>
    <dbReference type="NCBI Taxonomy" id="70667"/>
    <lineage>
        <taxon>Eukaryota</taxon>
        <taxon>Metazoa</taxon>
        <taxon>Spiralia</taxon>
        <taxon>Lophotrochozoa</taxon>
        <taxon>Platyhelminthes</taxon>
        <taxon>Cestoda</taxon>
        <taxon>Eucestoda</taxon>
        <taxon>Diphyllobothriidea</taxon>
        <taxon>Diphyllobothriidae</taxon>
        <taxon>Schistocephalus</taxon>
    </lineage>
</organism>
<dbReference type="WBParaSite" id="SSLN_0001752701-mRNA-1">
    <property type="protein sequence ID" value="SSLN_0001752701-mRNA-1"/>
    <property type="gene ID" value="SSLN_0001752701"/>
</dbReference>
<dbReference type="Proteomes" id="UP000275846">
    <property type="component" value="Unassembled WGS sequence"/>
</dbReference>
<sequence length="187" mass="19731">MSQHVCFTLSGLLIRQATTTTPNTAFVIYFKTAVPMLCRVAIIGAKQYTCCLNIVFRYLDEIYCMILPGLFTSAHVQVGMQYIQPSRPRPASEPSIGAAASVACEAFLHRKISASSAESRGMLAGGTIVRAAGDTSVGSAGLLPEPFPPLSGIPSQGQEAEEVDSATETPSRLSIAVAKAGAIRSNH</sequence>
<feature type="region of interest" description="Disordered" evidence="1">
    <location>
        <begin position="148"/>
        <end position="171"/>
    </location>
</feature>
<dbReference type="AlphaFoldDB" id="A0A183TK82"/>
<evidence type="ECO:0000313" key="4">
    <source>
        <dbReference type="WBParaSite" id="SSLN_0001752701-mRNA-1"/>
    </source>
</evidence>
<accession>A0A183TK82</accession>